<comment type="caution">
    <text evidence="5">The sequence shown here is derived from an EMBL/GenBank/DDBJ whole genome shotgun (WGS) entry which is preliminary data.</text>
</comment>
<evidence type="ECO:0000256" key="2">
    <source>
        <dbReference type="ARBA" id="ARBA00023015"/>
    </source>
</evidence>
<sequence length="404" mass="44304">MCIDSSSGEADIGGYRSRTTPGSNKRLKSQKVPRRGPGVAELEKILQEQVKKDSANIEGQSYTATPISLNRQVSLAPNVAHFSQPPPPPPPMTSFYGDGSSSMILGKRGGDGDRCALCEVGGSGISSPKKPLFEAKWGYSKSNMDQVDETKPDFNTRTPLPTHIFNESNATLASPNFLQRVYGQCPPVTVNHNFRGSATQSLSTTSSAGTDHHIEPPSNQTSHTYASLWPLDAKVVGMKRPRAFSVDDSPDSQFYFPVPPVANPSITKQDRSSYNCTALNLDTSNIISRFIRGHRPPDTNSKKCITFNIGAPDKHSYTSDSPILTSAARQRLQKGFGKFDRLPIQKESADNSRQKSGQGESDRREPYKGFLQSKERTGREELELSLNIQRDDEGDNAIDLNLKL</sequence>
<dbReference type="InterPro" id="IPR040356">
    <property type="entry name" value="SPEAR"/>
</dbReference>
<dbReference type="Proteomes" id="UP000516437">
    <property type="component" value="Chromosome 2"/>
</dbReference>
<evidence type="ECO:0000313" key="5">
    <source>
        <dbReference type="EMBL" id="KAB1223554.1"/>
    </source>
</evidence>
<dbReference type="PANTHER" id="PTHR33388:SF19">
    <property type="entry name" value="SPOROCYTELESS-LIKE EAR-CONTAINING PROTEIN"/>
    <property type="match status" value="1"/>
</dbReference>
<feature type="compositionally biased region" description="Low complexity" evidence="4">
    <location>
        <begin position="199"/>
        <end position="209"/>
    </location>
</feature>
<keyword evidence="3" id="KW-0804">Transcription</keyword>
<keyword evidence="1" id="KW-0678">Repressor</keyword>
<dbReference type="GO" id="GO:0003700">
    <property type="term" value="F:DNA-binding transcription factor activity"/>
    <property type="evidence" value="ECO:0007669"/>
    <property type="project" value="InterPro"/>
</dbReference>
<evidence type="ECO:0000256" key="4">
    <source>
        <dbReference type="SAM" id="MobiDB-lite"/>
    </source>
</evidence>
<gene>
    <name evidence="5" type="ORF">CJ030_MR2G011221</name>
</gene>
<name>A0A6A1WE72_9ROSI</name>
<evidence type="ECO:0000313" key="6">
    <source>
        <dbReference type="Proteomes" id="UP000516437"/>
    </source>
</evidence>
<dbReference type="EMBL" id="RXIC02000020">
    <property type="protein sequence ID" value="KAB1223554.1"/>
    <property type="molecule type" value="Genomic_DNA"/>
</dbReference>
<feature type="region of interest" description="Disordered" evidence="4">
    <location>
        <begin position="1"/>
        <end position="38"/>
    </location>
</feature>
<feature type="compositionally biased region" description="Basic residues" evidence="4">
    <location>
        <begin position="25"/>
        <end position="34"/>
    </location>
</feature>
<proteinExistence type="predicted"/>
<dbReference type="PANTHER" id="PTHR33388">
    <property type="entry name" value="OS01G0212500 PROTEIN"/>
    <property type="match status" value="1"/>
</dbReference>
<evidence type="ECO:0000256" key="3">
    <source>
        <dbReference type="ARBA" id="ARBA00023163"/>
    </source>
</evidence>
<keyword evidence="6" id="KW-1185">Reference proteome</keyword>
<protein>
    <submittedName>
        <fullName evidence="5">Uncharacterized protein</fullName>
    </submittedName>
</protein>
<reference evidence="5 6" key="1">
    <citation type="journal article" date="2019" name="Plant Biotechnol. J.">
        <title>The red bayberry genome and genetic basis of sex determination.</title>
        <authorList>
            <person name="Jia H.M."/>
            <person name="Jia H.J."/>
            <person name="Cai Q.L."/>
            <person name="Wang Y."/>
            <person name="Zhao H.B."/>
            <person name="Yang W.F."/>
            <person name="Wang G.Y."/>
            <person name="Li Y.H."/>
            <person name="Zhan D.L."/>
            <person name="Shen Y.T."/>
            <person name="Niu Q.F."/>
            <person name="Chang L."/>
            <person name="Qiu J."/>
            <person name="Zhao L."/>
            <person name="Xie H.B."/>
            <person name="Fu W.Y."/>
            <person name="Jin J."/>
            <person name="Li X.W."/>
            <person name="Jiao Y."/>
            <person name="Zhou C.C."/>
            <person name="Tu T."/>
            <person name="Chai C.Y."/>
            <person name="Gao J.L."/>
            <person name="Fan L.J."/>
            <person name="van de Weg E."/>
            <person name="Wang J.Y."/>
            <person name="Gao Z.S."/>
        </authorList>
    </citation>
    <scope>NUCLEOTIDE SEQUENCE [LARGE SCALE GENOMIC DNA]</scope>
    <source>
        <tissue evidence="5">Leaves</tissue>
    </source>
</reference>
<feature type="region of interest" description="Disordered" evidence="4">
    <location>
        <begin position="337"/>
        <end position="390"/>
    </location>
</feature>
<feature type="compositionally biased region" description="Basic and acidic residues" evidence="4">
    <location>
        <begin position="360"/>
        <end position="382"/>
    </location>
</feature>
<evidence type="ECO:0000256" key="1">
    <source>
        <dbReference type="ARBA" id="ARBA00022491"/>
    </source>
</evidence>
<keyword evidence="2" id="KW-0805">Transcription regulation</keyword>
<organism evidence="5 6">
    <name type="scientific">Morella rubra</name>
    <name type="common">Chinese bayberry</name>
    <dbReference type="NCBI Taxonomy" id="262757"/>
    <lineage>
        <taxon>Eukaryota</taxon>
        <taxon>Viridiplantae</taxon>
        <taxon>Streptophyta</taxon>
        <taxon>Embryophyta</taxon>
        <taxon>Tracheophyta</taxon>
        <taxon>Spermatophyta</taxon>
        <taxon>Magnoliopsida</taxon>
        <taxon>eudicotyledons</taxon>
        <taxon>Gunneridae</taxon>
        <taxon>Pentapetalae</taxon>
        <taxon>rosids</taxon>
        <taxon>fabids</taxon>
        <taxon>Fagales</taxon>
        <taxon>Myricaceae</taxon>
        <taxon>Morella</taxon>
    </lineage>
</organism>
<accession>A0A6A1WE72</accession>
<dbReference type="AlphaFoldDB" id="A0A6A1WE72"/>
<feature type="compositionally biased region" description="Basic and acidic residues" evidence="4">
    <location>
        <begin position="337"/>
        <end position="353"/>
    </location>
</feature>
<dbReference type="OrthoDB" id="1189784at2759"/>
<feature type="region of interest" description="Disordered" evidence="4">
    <location>
        <begin position="199"/>
        <end position="223"/>
    </location>
</feature>